<dbReference type="AlphaFoldDB" id="A0A0N1P089"/>
<dbReference type="Proteomes" id="UP000038010">
    <property type="component" value="Unassembled WGS sequence"/>
</dbReference>
<dbReference type="PANTHER" id="PTHR34618">
    <property type="entry name" value="SURFACE PROTEIN MAS1, PUTATIVE-RELATED"/>
    <property type="match status" value="1"/>
</dbReference>
<dbReference type="Pfam" id="PF11327">
    <property type="entry name" value="Egh16-like"/>
    <property type="match status" value="1"/>
</dbReference>
<keyword evidence="2" id="KW-0732">Signal</keyword>
<organism evidence="3 4">
    <name type="scientific">Cyphellophora attinorum</name>
    <dbReference type="NCBI Taxonomy" id="1664694"/>
    <lineage>
        <taxon>Eukaryota</taxon>
        <taxon>Fungi</taxon>
        <taxon>Dikarya</taxon>
        <taxon>Ascomycota</taxon>
        <taxon>Pezizomycotina</taxon>
        <taxon>Eurotiomycetes</taxon>
        <taxon>Chaetothyriomycetidae</taxon>
        <taxon>Chaetothyriales</taxon>
        <taxon>Cyphellophoraceae</taxon>
        <taxon>Cyphellophora</taxon>
    </lineage>
</organism>
<feature type="compositionally biased region" description="Basic residues" evidence="1">
    <location>
        <begin position="118"/>
        <end position="127"/>
    </location>
</feature>
<accession>A0A0N1P089</accession>
<keyword evidence="4" id="KW-1185">Reference proteome</keyword>
<evidence type="ECO:0000313" key="4">
    <source>
        <dbReference type="Proteomes" id="UP000038010"/>
    </source>
</evidence>
<feature type="compositionally biased region" description="Low complexity" evidence="1">
    <location>
        <begin position="102"/>
        <end position="112"/>
    </location>
</feature>
<gene>
    <name evidence="3" type="ORF">AB675_3292</name>
</gene>
<dbReference type="InterPro" id="IPR021476">
    <property type="entry name" value="Egh16-like"/>
</dbReference>
<dbReference type="OrthoDB" id="5310497at2759"/>
<feature type="chain" id="PRO_5005879486" description="Cell surface protein" evidence="2">
    <location>
        <begin position="17"/>
        <end position="276"/>
    </location>
</feature>
<sequence>MKSVILAAALVASASAHGMVRSIQGANGVEMPGLTVADGTPRDCSSNGCGSQADSAIIRQREIRSGEASPLGRTQGAGPVSAADGIATFMGSGNGNGTARPASAASIAQDLAADPDKRKRSKSRSMRVRQLGASENLVGQMAGTGAESGLPTASDNGEVTMTFYSVNADGGGPLNAMIDPTSGGTQMGAFEQAEVTQDVPGFLGFGRVTMSENPITVQMPAGMTCEGSVGGADNVCIVRVNNNTPAGPFGGAAAFTQSSAGRKRALEYRRKMKRSQ</sequence>
<dbReference type="STRING" id="1664694.A0A0N1P089"/>
<dbReference type="PANTHER" id="PTHR34618:SF1">
    <property type="entry name" value="SECRETED PROTEIN"/>
    <property type="match status" value="1"/>
</dbReference>
<feature type="region of interest" description="Disordered" evidence="1">
    <location>
        <begin position="92"/>
        <end position="132"/>
    </location>
</feature>
<protein>
    <recommendedName>
        <fullName evidence="5">Cell surface protein</fullName>
    </recommendedName>
</protein>
<evidence type="ECO:0000313" key="3">
    <source>
        <dbReference type="EMBL" id="KPI39586.1"/>
    </source>
</evidence>
<reference evidence="3 4" key="1">
    <citation type="submission" date="2015-06" db="EMBL/GenBank/DDBJ databases">
        <title>Draft genome of the ant-associated black yeast Phialophora attae CBS 131958.</title>
        <authorList>
            <person name="Moreno L.F."/>
            <person name="Stielow B.J."/>
            <person name="de Hoog S."/>
            <person name="Vicente V.A."/>
            <person name="Weiss V.A."/>
            <person name="de Vries M."/>
            <person name="Cruz L.M."/>
            <person name="Souza E.M."/>
        </authorList>
    </citation>
    <scope>NUCLEOTIDE SEQUENCE [LARGE SCALE GENOMIC DNA]</scope>
    <source>
        <strain evidence="3 4">CBS 131958</strain>
    </source>
</reference>
<feature type="signal peptide" evidence="2">
    <location>
        <begin position="1"/>
        <end position="16"/>
    </location>
</feature>
<comment type="caution">
    <text evidence="3">The sequence shown here is derived from an EMBL/GenBank/DDBJ whole genome shotgun (WGS) entry which is preliminary data.</text>
</comment>
<proteinExistence type="predicted"/>
<name>A0A0N1P089_9EURO</name>
<evidence type="ECO:0008006" key="5">
    <source>
        <dbReference type="Google" id="ProtNLM"/>
    </source>
</evidence>
<dbReference type="RefSeq" id="XP_017999549.1">
    <property type="nucleotide sequence ID" value="XM_018143329.1"/>
</dbReference>
<dbReference type="EMBL" id="LFJN01000014">
    <property type="protein sequence ID" value="KPI39586.1"/>
    <property type="molecule type" value="Genomic_DNA"/>
</dbReference>
<dbReference type="GeneID" id="28735209"/>
<evidence type="ECO:0000256" key="1">
    <source>
        <dbReference type="SAM" id="MobiDB-lite"/>
    </source>
</evidence>
<evidence type="ECO:0000256" key="2">
    <source>
        <dbReference type="SAM" id="SignalP"/>
    </source>
</evidence>
<dbReference type="VEuPathDB" id="FungiDB:AB675_3292"/>